<feature type="transmembrane region" description="Helical" evidence="6">
    <location>
        <begin position="430"/>
        <end position="449"/>
    </location>
</feature>
<evidence type="ECO:0000259" key="7">
    <source>
        <dbReference type="Pfam" id="PF03600"/>
    </source>
</evidence>
<evidence type="ECO:0000313" key="9">
    <source>
        <dbReference type="Proteomes" id="UP000319342"/>
    </source>
</evidence>
<evidence type="ECO:0000256" key="1">
    <source>
        <dbReference type="ARBA" id="ARBA00004141"/>
    </source>
</evidence>
<feature type="transmembrane region" description="Helical" evidence="6">
    <location>
        <begin position="469"/>
        <end position="489"/>
    </location>
</feature>
<keyword evidence="9" id="KW-1185">Reference proteome</keyword>
<feature type="domain" description="Citrate transporter-like" evidence="7">
    <location>
        <begin position="70"/>
        <end position="434"/>
    </location>
</feature>
<dbReference type="InterPro" id="IPR004680">
    <property type="entry name" value="Cit_transptr-like_dom"/>
</dbReference>
<dbReference type="GO" id="GO:1905039">
    <property type="term" value="P:carboxylic acid transmembrane transport"/>
    <property type="evidence" value="ECO:0007669"/>
    <property type="project" value="UniProtKB-ARBA"/>
</dbReference>
<feature type="transmembrane region" description="Helical" evidence="6">
    <location>
        <begin position="145"/>
        <end position="173"/>
    </location>
</feature>
<dbReference type="RefSeq" id="WP_145190256.1">
    <property type="nucleotide sequence ID" value="NZ_CP036290.1"/>
</dbReference>
<feature type="transmembrane region" description="Helical" evidence="6">
    <location>
        <begin position="108"/>
        <end position="125"/>
    </location>
</feature>
<feature type="transmembrane region" description="Helical" evidence="6">
    <location>
        <begin position="317"/>
        <end position="335"/>
    </location>
</feature>
<sequence>MERPTIDPGALEAPRPRTVVSRIGFVLGPVLAALAWFALPSSFVDASGAEVVVGVGMRATAALMAWMASWWLTEAVDVEATALLPLAAGPLLGAGSLAAMAAPYASPLIYLFLGGFLLAIALQRWSLDQRLALWVLARVGTGPRAVVGGFMLVTAGLSSCVSNMATTAAMLPLALSVCRRLGGANARGKGFETALMLGVAYAASIGGMASLIGTPPNGFLAQYAFERTGEPLRFVDWLGIGLPVVAVLLPATWLLLTRVLFRLPAAPLEGGAAHIAQERRGLGHMGRGAWTTAIVFAGTVVLWLCAPFLPLEGLSDAGIAIGAALLLFVVPVGGGRRALEWRHARELPWGVLVLFGGGLSLAAAIQSNGLDAFLGAQTRALADLPPVLLVLALTTGMVFLTEVTSNTASAAIGIPIVWSMADDFGLDPMALAVPLTLAASCAFMLPAATPPNAIVFGSGHVSLPRMARTGFLVNWLAIAVIASLGAWLAG</sequence>
<evidence type="ECO:0000256" key="6">
    <source>
        <dbReference type="SAM" id="Phobius"/>
    </source>
</evidence>
<dbReference type="AlphaFoldDB" id="A0A518D3B4"/>
<dbReference type="PANTHER" id="PTHR10283:SF82">
    <property type="entry name" value="SOLUTE CARRIER FAMILY 13 MEMBER 2"/>
    <property type="match status" value="1"/>
</dbReference>
<keyword evidence="3 6" id="KW-0812">Transmembrane</keyword>
<dbReference type="GO" id="GO:0008514">
    <property type="term" value="F:organic anion transmembrane transporter activity"/>
    <property type="evidence" value="ECO:0007669"/>
    <property type="project" value="UniProtKB-ARBA"/>
</dbReference>
<keyword evidence="2" id="KW-0813">Transport</keyword>
<dbReference type="GO" id="GO:0005886">
    <property type="term" value="C:plasma membrane"/>
    <property type="evidence" value="ECO:0007669"/>
    <property type="project" value="TreeGrafter"/>
</dbReference>
<feature type="transmembrane region" description="Helical" evidence="6">
    <location>
        <begin position="387"/>
        <end position="418"/>
    </location>
</feature>
<dbReference type="Pfam" id="PF03600">
    <property type="entry name" value="CitMHS"/>
    <property type="match status" value="1"/>
</dbReference>
<keyword evidence="5 6" id="KW-0472">Membrane</keyword>
<feature type="transmembrane region" description="Helical" evidence="6">
    <location>
        <begin position="289"/>
        <end position="311"/>
    </location>
</feature>
<evidence type="ECO:0000256" key="5">
    <source>
        <dbReference type="ARBA" id="ARBA00023136"/>
    </source>
</evidence>
<dbReference type="PANTHER" id="PTHR10283">
    <property type="entry name" value="SOLUTE CARRIER FAMILY 13 MEMBER"/>
    <property type="match status" value="1"/>
</dbReference>
<feature type="transmembrane region" description="Helical" evidence="6">
    <location>
        <begin position="20"/>
        <end position="39"/>
    </location>
</feature>
<evidence type="ECO:0000313" key="8">
    <source>
        <dbReference type="EMBL" id="QDU85944.1"/>
    </source>
</evidence>
<dbReference type="NCBIfam" id="TIGR00785">
    <property type="entry name" value="dass"/>
    <property type="match status" value="1"/>
</dbReference>
<dbReference type="OrthoDB" id="9766267at2"/>
<reference evidence="8 9" key="1">
    <citation type="submission" date="2019-02" db="EMBL/GenBank/DDBJ databases">
        <title>Deep-cultivation of Planctomycetes and their phenomic and genomic characterization uncovers novel biology.</title>
        <authorList>
            <person name="Wiegand S."/>
            <person name="Jogler M."/>
            <person name="Boedeker C."/>
            <person name="Pinto D."/>
            <person name="Vollmers J."/>
            <person name="Rivas-Marin E."/>
            <person name="Kohn T."/>
            <person name="Peeters S.H."/>
            <person name="Heuer A."/>
            <person name="Rast P."/>
            <person name="Oberbeckmann S."/>
            <person name="Bunk B."/>
            <person name="Jeske O."/>
            <person name="Meyerdierks A."/>
            <person name="Storesund J.E."/>
            <person name="Kallscheuer N."/>
            <person name="Luecker S."/>
            <person name="Lage O.M."/>
            <person name="Pohl T."/>
            <person name="Merkel B.J."/>
            <person name="Hornburger P."/>
            <person name="Mueller R.-W."/>
            <person name="Bruemmer F."/>
            <person name="Labrenz M."/>
            <person name="Spormann A.M."/>
            <person name="Op den Camp H."/>
            <person name="Overmann J."/>
            <person name="Amann R."/>
            <person name="Jetten M.S.M."/>
            <person name="Mascher T."/>
            <person name="Medema M.H."/>
            <person name="Devos D.P."/>
            <person name="Kaster A.-K."/>
            <person name="Ovreas L."/>
            <person name="Rohde M."/>
            <person name="Galperin M.Y."/>
            <person name="Jogler C."/>
        </authorList>
    </citation>
    <scope>NUCLEOTIDE SEQUENCE [LARGE SCALE GENOMIC DNA]</scope>
    <source>
        <strain evidence="8 9">Pla163</strain>
    </source>
</reference>
<protein>
    <submittedName>
        <fullName evidence="8">Sodium-dependent dicarboxylate transporter SdcS</fullName>
    </submittedName>
</protein>
<dbReference type="Proteomes" id="UP000319342">
    <property type="component" value="Chromosome"/>
</dbReference>
<evidence type="ECO:0000256" key="3">
    <source>
        <dbReference type="ARBA" id="ARBA00022692"/>
    </source>
</evidence>
<dbReference type="EMBL" id="CP036290">
    <property type="protein sequence ID" value="QDU85944.1"/>
    <property type="molecule type" value="Genomic_DNA"/>
</dbReference>
<accession>A0A518D3B4</accession>
<organism evidence="8 9">
    <name type="scientific">Rohdeia mirabilis</name>
    <dbReference type="NCBI Taxonomy" id="2528008"/>
    <lineage>
        <taxon>Bacteria</taxon>
        <taxon>Pseudomonadati</taxon>
        <taxon>Planctomycetota</taxon>
        <taxon>Planctomycetia</taxon>
        <taxon>Planctomycetia incertae sedis</taxon>
        <taxon>Rohdeia</taxon>
    </lineage>
</organism>
<keyword evidence="4 6" id="KW-1133">Transmembrane helix</keyword>
<evidence type="ECO:0000256" key="4">
    <source>
        <dbReference type="ARBA" id="ARBA00022989"/>
    </source>
</evidence>
<feature type="transmembrane region" description="Helical" evidence="6">
    <location>
        <begin position="234"/>
        <end position="256"/>
    </location>
</feature>
<dbReference type="InterPro" id="IPR001898">
    <property type="entry name" value="SLC13A/DASS"/>
</dbReference>
<gene>
    <name evidence="8" type="primary">sdcS_3</name>
    <name evidence="8" type="ORF">Pla163_30910</name>
</gene>
<feature type="transmembrane region" description="Helical" evidence="6">
    <location>
        <begin position="194"/>
        <end position="214"/>
    </location>
</feature>
<evidence type="ECO:0000256" key="2">
    <source>
        <dbReference type="ARBA" id="ARBA00022448"/>
    </source>
</evidence>
<proteinExistence type="predicted"/>
<feature type="transmembrane region" description="Helical" evidence="6">
    <location>
        <begin position="347"/>
        <end position="367"/>
    </location>
</feature>
<comment type="subcellular location">
    <subcellularLocation>
        <location evidence="1">Membrane</location>
        <topology evidence="1">Multi-pass membrane protein</topology>
    </subcellularLocation>
</comment>
<name>A0A518D3B4_9BACT</name>